<organism evidence="3 4">
    <name type="scientific">Rhodococcus opacus</name>
    <name type="common">Nocardia opaca</name>
    <dbReference type="NCBI Taxonomy" id="37919"/>
    <lineage>
        <taxon>Bacteria</taxon>
        <taxon>Bacillati</taxon>
        <taxon>Actinomycetota</taxon>
        <taxon>Actinomycetes</taxon>
        <taxon>Mycobacteriales</taxon>
        <taxon>Nocardiaceae</taxon>
        <taxon>Rhodococcus</taxon>
    </lineage>
</organism>
<sequence>MEFDKVALISAAGGPMGAVIARRLSSVGYAVALNDRSQSRLTAVVESITEDGGQVLGLAGDAAKRSTARELVKAAVHRWGRVDALVNVAGGVRGSLNVPLEDIGDDDWTGTVDLNLTSAFVFMQEAGRVMLSARGGKIVNIGSTSWSGSPDRSHYAASKAALFALTRSAATQWASRGINVNIVMPGATVTTVADRDDGTWVDAWAEHNPLGRPNQPDDIADAVEFLISESSRNISGQALTVAGGLNPSL</sequence>
<dbReference type="PANTHER" id="PTHR42760">
    <property type="entry name" value="SHORT-CHAIN DEHYDROGENASES/REDUCTASES FAMILY MEMBER"/>
    <property type="match status" value="1"/>
</dbReference>
<dbReference type="EMBL" id="PUIO01000033">
    <property type="protein sequence ID" value="PQP21973.1"/>
    <property type="molecule type" value="Genomic_DNA"/>
</dbReference>
<dbReference type="AlphaFoldDB" id="A0A2S8J4S8"/>
<dbReference type="PRINTS" id="PR00081">
    <property type="entry name" value="GDHRDH"/>
</dbReference>
<evidence type="ECO:0000313" key="4">
    <source>
        <dbReference type="Proteomes" id="UP000239290"/>
    </source>
</evidence>
<dbReference type="Pfam" id="PF13561">
    <property type="entry name" value="adh_short_C2"/>
    <property type="match status" value="1"/>
</dbReference>
<evidence type="ECO:0000256" key="1">
    <source>
        <dbReference type="ARBA" id="ARBA00006484"/>
    </source>
</evidence>
<dbReference type="PANTHER" id="PTHR42760:SF133">
    <property type="entry name" value="3-OXOACYL-[ACYL-CARRIER-PROTEIN] REDUCTASE"/>
    <property type="match status" value="1"/>
</dbReference>
<keyword evidence="2" id="KW-0560">Oxidoreductase</keyword>
<dbReference type="RefSeq" id="WP_105418417.1">
    <property type="nucleotide sequence ID" value="NZ_PUIO01000033.1"/>
</dbReference>
<reference evidence="4" key="1">
    <citation type="submission" date="2018-02" db="EMBL/GenBank/DDBJ databases">
        <title>Draft genome sequencing of Rhodococcus opacus KU647198.</title>
        <authorList>
            <person name="Zheng B.-X."/>
        </authorList>
    </citation>
    <scope>NUCLEOTIDE SEQUENCE [LARGE SCALE GENOMIC DNA]</scope>
    <source>
        <strain evidence="4">04-OD7</strain>
    </source>
</reference>
<dbReference type="Proteomes" id="UP000239290">
    <property type="component" value="Unassembled WGS sequence"/>
</dbReference>
<dbReference type="GO" id="GO:0006633">
    <property type="term" value="P:fatty acid biosynthetic process"/>
    <property type="evidence" value="ECO:0007669"/>
    <property type="project" value="TreeGrafter"/>
</dbReference>
<gene>
    <name evidence="3" type="ORF">C5613_24865</name>
</gene>
<comment type="similarity">
    <text evidence="1">Belongs to the short-chain dehydrogenases/reductases (SDR) family.</text>
</comment>
<comment type="caution">
    <text evidence="3">The sequence shown here is derived from an EMBL/GenBank/DDBJ whole genome shotgun (WGS) entry which is preliminary data.</text>
</comment>
<dbReference type="PRINTS" id="PR00080">
    <property type="entry name" value="SDRFAMILY"/>
</dbReference>
<dbReference type="GO" id="GO:0048038">
    <property type="term" value="F:quinone binding"/>
    <property type="evidence" value="ECO:0007669"/>
    <property type="project" value="TreeGrafter"/>
</dbReference>
<evidence type="ECO:0000313" key="3">
    <source>
        <dbReference type="EMBL" id="PQP21973.1"/>
    </source>
</evidence>
<evidence type="ECO:0008006" key="5">
    <source>
        <dbReference type="Google" id="ProtNLM"/>
    </source>
</evidence>
<dbReference type="CDD" id="cd05233">
    <property type="entry name" value="SDR_c"/>
    <property type="match status" value="1"/>
</dbReference>
<dbReference type="InterPro" id="IPR036291">
    <property type="entry name" value="NAD(P)-bd_dom_sf"/>
</dbReference>
<accession>A0A2S8J4S8</accession>
<dbReference type="GO" id="GO:0016616">
    <property type="term" value="F:oxidoreductase activity, acting on the CH-OH group of donors, NAD or NADP as acceptor"/>
    <property type="evidence" value="ECO:0007669"/>
    <property type="project" value="TreeGrafter"/>
</dbReference>
<evidence type="ECO:0000256" key="2">
    <source>
        <dbReference type="ARBA" id="ARBA00023002"/>
    </source>
</evidence>
<dbReference type="SUPFAM" id="SSF51735">
    <property type="entry name" value="NAD(P)-binding Rossmann-fold domains"/>
    <property type="match status" value="1"/>
</dbReference>
<dbReference type="Gene3D" id="3.40.50.720">
    <property type="entry name" value="NAD(P)-binding Rossmann-like Domain"/>
    <property type="match status" value="1"/>
</dbReference>
<proteinExistence type="inferred from homology"/>
<name>A0A2S8J4S8_RHOOP</name>
<dbReference type="InterPro" id="IPR002347">
    <property type="entry name" value="SDR_fam"/>
</dbReference>
<dbReference type="FunFam" id="3.40.50.720:FF:000084">
    <property type="entry name" value="Short-chain dehydrogenase reductase"/>
    <property type="match status" value="1"/>
</dbReference>
<protein>
    <recommendedName>
        <fullName evidence="5">3-oxoacyl-ACP reductase</fullName>
    </recommendedName>
</protein>